<comment type="subcellular location">
    <subcellularLocation>
        <location evidence="1">Membrane</location>
        <topology evidence="1">Multi-pass membrane protein</topology>
    </subcellularLocation>
</comment>
<dbReference type="Proteomes" id="UP000001593">
    <property type="component" value="Unassembled WGS sequence"/>
</dbReference>
<dbReference type="Pfam" id="PF01490">
    <property type="entry name" value="Aa_trans"/>
    <property type="match status" value="1"/>
</dbReference>
<dbReference type="OMA" id="XAVFTLL"/>
<keyword evidence="4 7" id="KW-0472">Membrane</keyword>
<dbReference type="PhylomeDB" id="A7T8R4"/>
<reference evidence="9 10" key="1">
    <citation type="journal article" date="2007" name="Science">
        <title>Sea anemone genome reveals ancestral eumetazoan gene repertoire and genomic organization.</title>
        <authorList>
            <person name="Putnam N.H."/>
            <person name="Srivastava M."/>
            <person name="Hellsten U."/>
            <person name="Dirks B."/>
            <person name="Chapman J."/>
            <person name="Salamov A."/>
            <person name="Terry A."/>
            <person name="Shapiro H."/>
            <person name="Lindquist E."/>
            <person name="Kapitonov V.V."/>
            <person name="Jurka J."/>
            <person name="Genikhovich G."/>
            <person name="Grigoriev I.V."/>
            <person name="Lucas S.M."/>
            <person name="Steele R.E."/>
            <person name="Finnerty J.R."/>
            <person name="Technau U."/>
            <person name="Martindale M.Q."/>
            <person name="Rokhsar D.S."/>
        </authorList>
    </citation>
    <scope>NUCLEOTIDE SEQUENCE [LARGE SCALE GENOMIC DNA]</scope>
    <source>
        <strain evidence="10">CH2 X CH6</strain>
    </source>
</reference>
<evidence type="ECO:0000256" key="6">
    <source>
        <dbReference type="ARBA" id="ARBA00038166"/>
    </source>
</evidence>
<keyword evidence="5" id="KW-0325">Glycoprotein</keyword>
<evidence type="ECO:0000256" key="7">
    <source>
        <dbReference type="SAM" id="Phobius"/>
    </source>
</evidence>
<feature type="transmembrane region" description="Helical" evidence="7">
    <location>
        <begin position="186"/>
        <end position="206"/>
    </location>
</feature>
<feature type="transmembrane region" description="Helical" evidence="7">
    <location>
        <begin position="27"/>
        <end position="52"/>
    </location>
</feature>
<evidence type="ECO:0000256" key="3">
    <source>
        <dbReference type="ARBA" id="ARBA00022989"/>
    </source>
</evidence>
<evidence type="ECO:0000313" key="9">
    <source>
        <dbReference type="EMBL" id="EDO27621.1"/>
    </source>
</evidence>
<dbReference type="EMBL" id="DS472869">
    <property type="protein sequence ID" value="EDO27621.1"/>
    <property type="molecule type" value="Genomic_DNA"/>
</dbReference>
<dbReference type="HOGENOM" id="CLU_025541_1_0_1"/>
<evidence type="ECO:0000256" key="5">
    <source>
        <dbReference type="ARBA" id="ARBA00023180"/>
    </source>
</evidence>
<dbReference type="InParanoid" id="A7T8R4"/>
<feature type="transmembrane region" description="Helical" evidence="7">
    <location>
        <begin position="304"/>
        <end position="321"/>
    </location>
</feature>
<sequence length="322" mass="35310">VAAVFLFNVLTGVGILALPSSIAKAGIISGSICLTIVAFMAFVSATFLIEVLSTANAWVRFHPIHIGKGQTKACAFKEFGEKLVAKSKSLGLTNPFEIVESVELGQMTELFLGTVGSTLFYAVLCLYLFGDLAIYAVSVATTLTRVLGSQPEISYYSFLLGFIMVIGPFCFFNFQKTKVLQLSTMVLRNTAMVLMIVLVINDIASGKRVPINQVVLFDMEETKESVPYSQPIFTLVALIPPMTLAAAVHDVSKLVVLTGSFAGLAIMLLTPAFLVLYSRRKLKRLVGPNWHEMHPHLSPFQHNAWIYLVLAFAAFVFLIRVF</sequence>
<keyword evidence="2 7" id="KW-0812">Transmembrane</keyword>
<evidence type="ECO:0000256" key="4">
    <source>
        <dbReference type="ARBA" id="ARBA00023136"/>
    </source>
</evidence>
<accession>A7T8R4</accession>
<comment type="similarity">
    <text evidence="6">Belongs to the TMEM104 family.</text>
</comment>
<evidence type="ECO:0000259" key="8">
    <source>
        <dbReference type="Pfam" id="PF01490"/>
    </source>
</evidence>
<feature type="transmembrane region" description="Helical" evidence="7">
    <location>
        <begin position="254"/>
        <end position="277"/>
    </location>
</feature>
<dbReference type="eggNOG" id="KOG3832">
    <property type="taxonomic scope" value="Eukaryota"/>
</dbReference>
<feature type="transmembrane region" description="Helical" evidence="7">
    <location>
        <begin position="226"/>
        <end position="247"/>
    </location>
</feature>
<dbReference type="PANTHER" id="PTHR16189">
    <property type="entry name" value="TRANSMEMBRANE PROTEIN 104-RELATED"/>
    <property type="match status" value="1"/>
</dbReference>
<dbReference type="AlphaFoldDB" id="A7T8R4"/>
<protein>
    <recommendedName>
        <fullName evidence="8">Amino acid transporter transmembrane domain-containing protein</fullName>
    </recommendedName>
</protein>
<keyword evidence="3 7" id="KW-1133">Transmembrane helix</keyword>
<evidence type="ECO:0000256" key="2">
    <source>
        <dbReference type="ARBA" id="ARBA00022692"/>
    </source>
</evidence>
<keyword evidence="10" id="KW-1185">Reference proteome</keyword>
<dbReference type="InterPro" id="IPR013057">
    <property type="entry name" value="AA_transpt_TM"/>
</dbReference>
<organism evidence="9 10">
    <name type="scientific">Nematostella vectensis</name>
    <name type="common">Starlet sea anemone</name>
    <dbReference type="NCBI Taxonomy" id="45351"/>
    <lineage>
        <taxon>Eukaryota</taxon>
        <taxon>Metazoa</taxon>
        <taxon>Cnidaria</taxon>
        <taxon>Anthozoa</taxon>
        <taxon>Hexacorallia</taxon>
        <taxon>Actiniaria</taxon>
        <taxon>Edwardsiidae</taxon>
        <taxon>Nematostella</taxon>
    </lineage>
</organism>
<dbReference type="GO" id="GO:0016020">
    <property type="term" value="C:membrane"/>
    <property type="evidence" value="ECO:0007669"/>
    <property type="project" value="UniProtKB-SubCell"/>
</dbReference>
<feature type="transmembrane region" description="Helical" evidence="7">
    <location>
        <begin position="119"/>
        <end position="141"/>
    </location>
</feature>
<feature type="transmembrane region" description="Helical" evidence="7">
    <location>
        <begin position="153"/>
        <end position="174"/>
    </location>
</feature>
<evidence type="ECO:0000256" key="1">
    <source>
        <dbReference type="ARBA" id="ARBA00004141"/>
    </source>
</evidence>
<feature type="non-terminal residue" evidence="9">
    <location>
        <position position="1"/>
    </location>
</feature>
<name>A7T8R4_NEMVE</name>
<evidence type="ECO:0000313" key="10">
    <source>
        <dbReference type="Proteomes" id="UP000001593"/>
    </source>
</evidence>
<gene>
    <name evidence="9" type="ORF">NEMVEDRAFT_v1g223897</name>
</gene>
<dbReference type="PANTHER" id="PTHR16189:SF0">
    <property type="entry name" value="TRANSMEMBRANE PROTEIN 104"/>
    <property type="match status" value="1"/>
</dbReference>
<feature type="domain" description="Amino acid transporter transmembrane" evidence="8">
    <location>
        <begin position="2"/>
        <end position="219"/>
    </location>
</feature>
<proteinExistence type="inferred from homology"/>